<evidence type="ECO:0000313" key="2">
    <source>
        <dbReference type="EMBL" id="KAG0649252.1"/>
    </source>
</evidence>
<comment type="caution">
    <text evidence="2">The sequence shown here is derived from an EMBL/GenBank/DDBJ whole genome shotgun (WGS) entry which is preliminary data.</text>
</comment>
<dbReference type="EMBL" id="VNKQ01000008">
    <property type="protein sequence ID" value="KAG0649252.1"/>
    <property type="molecule type" value="Genomic_DNA"/>
</dbReference>
<dbReference type="InterPro" id="IPR029058">
    <property type="entry name" value="AB_hydrolase_fold"/>
</dbReference>
<sequence>MGFHRPLMIGVFRSHTFSKKGYDTEPVGMQAYKGKAMANDIVEILKHEKIEQVIGIGHDWGSFLLSRLANFHPSLFSKLVFLDIGYSVPGHGLSRTTVNYINNAILKNMGYSVFGYFLFFEDDDAAKLLDENPESVESLFFSRDEDLGKKYMGAVGGFRTWLTDGKTAPSPAFVSSQDKTCFRDLFSAQNGGFSAPINWYKVSLNDLNKEDESEIPEANYILQQPTLLISSSNFITATADFPNQMKSLVPNLVCEKLDCGHWVMLEKTDETNELMAAFLT</sequence>
<dbReference type="Pfam" id="PF00561">
    <property type="entry name" value="Abhydrolase_1"/>
    <property type="match status" value="1"/>
</dbReference>
<evidence type="ECO:0000313" key="3">
    <source>
        <dbReference type="Proteomes" id="UP000785200"/>
    </source>
</evidence>
<dbReference type="InterPro" id="IPR000073">
    <property type="entry name" value="AB_hydrolase_1"/>
</dbReference>
<dbReference type="OrthoDB" id="284184at2759"/>
<proteinExistence type="predicted"/>
<feature type="domain" description="AB hydrolase-1" evidence="1">
    <location>
        <begin position="21"/>
        <end position="267"/>
    </location>
</feature>
<name>A0A9P6VKF1_9HELO</name>
<dbReference type="SUPFAM" id="SSF53474">
    <property type="entry name" value="alpha/beta-Hydrolases"/>
    <property type="match status" value="1"/>
</dbReference>
<dbReference type="AlphaFoldDB" id="A0A9P6VKF1"/>
<dbReference type="PANTHER" id="PTHR43329">
    <property type="entry name" value="EPOXIDE HYDROLASE"/>
    <property type="match status" value="1"/>
</dbReference>
<dbReference type="Gene3D" id="3.40.50.1820">
    <property type="entry name" value="alpha/beta hydrolase"/>
    <property type="match status" value="1"/>
</dbReference>
<dbReference type="Proteomes" id="UP000785200">
    <property type="component" value="Unassembled WGS sequence"/>
</dbReference>
<gene>
    <name evidence="2" type="ORF">D0Z07_4263</name>
</gene>
<reference evidence="2" key="1">
    <citation type="submission" date="2019-07" db="EMBL/GenBank/DDBJ databases">
        <title>Hyphodiscus hymeniophilus genome sequencing and assembly.</title>
        <authorList>
            <person name="Kramer G."/>
            <person name="Nodwell J."/>
        </authorList>
    </citation>
    <scope>NUCLEOTIDE SEQUENCE</scope>
    <source>
        <strain evidence="2">ATCC 34498</strain>
    </source>
</reference>
<accession>A0A9P6VKF1</accession>
<organism evidence="2 3">
    <name type="scientific">Hyphodiscus hymeniophilus</name>
    <dbReference type="NCBI Taxonomy" id="353542"/>
    <lineage>
        <taxon>Eukaryota</taxon>
        <taxon>Fungi</taxon>
        <taxon>Dikarya</taxon>
        <taxon>Ascomycota</taxon>
        <taxon>Pezizomycotina</taxon>
        <taxon>Leotiomycetes</taxon>
        <taxon>Helotiales</taxon>
        <taxon>Hyphodiscaceae</taxon>
        <taxon>Hyphodiscus</taxon>
    </lineage>
</organism>
<dbReference type="GO" id="GO:0016787">
    <property type="term" value="F:hydrolase activity"/>
    <property type="evidence" value="ECO:0007669"/>
    <property type="project" value="UniProtKB-KW"/>
</dbReference>
<evidence type="ECO:0000259" key="1">
    <source>
        <dbReference type="Pfam" id="PF00561"/>
    </source>
</evidence>
<protein>
    <submittedName>
        <fullName evidence="2">Cytosolic epoxide hydrolase 2</fullName>
    </submittedName>
</protein>
<keyword evidence="2" id="KW-0378">Hydrolase</keyword>
<keyword evidence="3" id="KW-1185">Reference proteome</keyword>